<name>A0A915HMX3_ROMCU</name>
<reference evidence="2" key="1">
    <citation type="submission" date="2022-11" db="UniProtKB">
        <authorList>
            <consortium name="WormBaseParasite"/>
        </authorList>
    </citation>
    <scope>IDENTIFICATION</scope>
</reference>
<accession>A0A915HMX3</accession>
<organism evidence="1 2">
    <name type="scientific">Romanomermis culicivorax</name>
    <name type="common">Nematode worm</name>
    <dbReference type="NCBI Taxonomy" id="13658"/>
    <lineage>
        <taxon>Eukaryota</taxon>
        <taxon>Metazoa</taxon>
        <taxon>Ecdysozoa</taxon>
        <taxon>Nematoda</taxon>
        <taxon>Enoplea</taxon>
        <taxon>Dorylaimia</taxon>
        <taxon>Mermithida</taxon>
        <taxon>Mermithoidea</taxon>
        <taxon>Mermithidae</taxon>
        <taxon>Romanomermis</taxon>
    </lineage>
</organism>
<proteinExistence type="predicted"/>
<evidence type="ECO:0000313" key="2">
    <source>
        <dbReference type="WBParaSite" id="nRc.2.0.1.t02702-RA"/>
    </source>
</evidence>
<evidence type="ECO:0000313" key="1">
    <source>
        <dbReference type="Proteomes" id="UP000887565"/>
    </source>
</evidence>
<dbReference type="Proteomes" id="UP000887565">
    <property type="component" value="Unplaced"/>
</dbReference>
<keyword evidence="1" id="KW-1185">Reference proteome</keyword>
<protein>
    <submittedName>
        <fullName evidence="2">Uncharacterized protein</fullName>
    </submittedName>
</protein>
<sequence>MESLKHLVNDTPKEYFELVMDVVKIIKNSRLINEQLVSMTYCQHDDFAEVMGWCLGEMMDELCEHGTTKIAGKDADSGRIIIGEEGYDATKIVKEEVTDATKIVKEEGIDGTKLAGESGDASEDQKAVSVQTTFVNELFIDYLKDPDYDSRSDTSSK</sequence>
<dbReference type="AlphaFoldDB" id="A0A915HMX3"/>
<dbReference type="WBParaSite" id="nRc.2.0.1.t02702-RA">
    <property type="protein sequence ID" value="nRc.2.0.1.t02702-RA"/>
    <property type="gene ID" value="nRc.2.0.1.g02702"/>
</dbReference>